<comment type="caution">
    <text evidence="4">The sequence shown here is derived from an EMBL/GenBank/DDBJ whole genome shotgun (WGS) entry which is preliminary data.</text>
</comment>
<dbReference type="Proteomes" id="UP000707451">
    <property type="component" value="Unassembled WGS sequence"/>
</dbReference>
<dbReference type="Pfam" id="PF07282">
    <property type="entry name" value="Cas12f1-like_TNB"/>
    <property type="match status" value="1"/>
</dbReference>
<evidence type="ECO:0000256" key="2">
    <source>
        <dbReference type="SAM" id="MobiDB-lite"/>
    </source>
</evidence>
<evidence type="ECO:0000259" key="3">
    <source>
        <dbReference type="Pfam" id="PF07282"/>
    </source>
</evidence>
<feature type="compositionally biased region" description="Basic residues" evidence="2">
    <location>
        <begin position="358"/>
        <end position="370"/>
    </location>
</feature>
<dbReference type="GO" id="GO:0003677">
    <property type="term" value="F:DNA binding"/>
    <property type="evidence" value="ECO:0007669"/>
    <property type="project" value="UniProtKB-KW"/>
</dbReference>
<dbReference type="InterPro" id="IPR029060">
    <property type="entry name" value="PIN-like_dom_sf"/>
</dbReference>
<sequence>MRQLCLGSFLKALYPLMPFIVTHDYLTSNVIFERHLVSSRIPKASSVLYIDGPSPEEKRETRQLREEKRIVALQKAHIWLCNMETRVGGRRRVRKRDFTKLDKLIRAAFYWTPDARASLAIYLRVQGWTVIECPSEADIAIAIDSQPQDIVVSGDSDMLIYATVHTIWRPISRGKYLVYDLPKVLSYLGISRLALTVLGIVCKNDYTSNLTRMGLSTNIKILKSLEEMKDPAAGVEPVTEANVETMVKRYLAHPEVVRRNPAATHFEAAVRVFAGRQFKVAVATTPSQPSDHTSSTNCSTQKSSDLAALLERLRVLRQRLNENKKSLVADQLVQQTDVFNRYATVDRPPDQRPPPHSSGRRYKHRQRYAIKTRSQVVKHEPPEAMKQNQWKPYKSAPDSPLEPQSAVSSSKPKSPKRLPSAEGMDKKDLVNAMARDHPMRTLDIGTVNANATRGLNREFGPEGSSVYLPRVKIALRDIAHQSSHVKRVCQRAIGLYLERLALSINESVVPAVPAVPVVPALPMVMDVVGTIESVQPLQQQPLQQQPLQQQPLQQQPLRKQASKLHAEDRLILDKLCPKFTAKDIADGRNINDGTTEDLTKPDDSEHDETLDKKNEPLQFLMCLLNAIALLKTKKLLPLEARDCVDPDITAFENFVLLNRVCGCPRSLVPMSSFENKFITVSELELARIFWRDPMLKTVLQSYAWPDFPSIEYADQVSQTDVGMWLSRAVPGCLITKLLTDIGGYSEVERKRLRSYSRSTRLMPLEDTRRHIQQIRHADFQPTSYTDKGYVLHGSIRTDGFRLQLIAFKMNELHSVKYRQLPADRLPNRLTSTVAGTDYFLTEIRNVVSTPQDVVDLWGCDPKRIKILGIDLGQAFVVGASALLPSRNKHLDAEGGPEGAQKDPLVKQPTTKYFNLAVKQKAVYQPTLKHRRWLEQRKAQPLEGGGSICQIETSLPARFGPDASIAEYTTRMQEVEAQLGSFYGSVVLKKHRWNARKARDEEYRLIANRLLEMVGGSLGAKRKESNKIVIGVGLGQFSSRIRLSSLHESFESYFIQKARSLGYIVVGVNEYYTSKKCPTCGEFVGQVDLRRLYCSECKKYMHRDVMAGHNICNVIRGHLLKQERPRYLQPKDIDGNYPWEEKQSFRPRPEGSGAVDAPIVLEPTLGTKVSSPRASSFSALPPLNYYAMQHDSGTPPRATTPAPGTTDVHALYSRLLGNPQANANKAISTFQEEFEAKKTLFMEKDDETVSTLQQIPAQLSSAKEHLDNNLSDTQSTAVEKLQALQQAIAANSQAREKSANPTRSAKEAFEKDINDAREAFDQEMALRHADVVKQYVGAFVNQIDSY</sequence>
<name>A0A9P7Y3P4_9FUNG</name>
<organism evidence="4 5">
    <name type="scientific">Linnemannia hyalina</name>
    <dbReference type="NCBI Taxonomy" id="64524"/>
    <lineage>
        <taxon>Eukaryota</taxon>
        <taxon>Fungi</taxon>
        <taxon>Fungi incertae sedis</taxon>
        <taxon>Mucoromycota</taxon>
        <taxon>Mortierellomycotina</taxon>
        <taxon>Mortierellomycetes</taxon>
        <taxon>Mortierellales</taxon>
        <taxon>Mortierellaceae</taxon>
        <taxon>Linnemannia</taxon>
    </lineage>
</organism>
<dbReference type="InterPro" id="IPR010095">
    <property type="entry name" value="Cas12f1-like_TNB"/>
</dbReference>
<dbReference type="InterPro" id="IPR006084">
    <property type="entry name" value="XPG/Rad2"/>
</dbReference>
<feature type="compositionally biased region" description="Low complexity" evidence="2">
    <location>
        <begin position="408"/>
        <end position="420"/>
    </location>
</feature>
<protein>
    <recommendedName>
        <fullName evidence="3">Cas12f1-like TNB domain-containing protein</fullName>
    </recommendedName>
</protein>
<dbReference type="Gene3D" id="3.40.50.1010">
    <property type="entry name" value="5'-nuclease"/>
    <property type="match status" value="1"/>
</dbReference>
<dbReference type="OrthoDB" id="2396933at2759"/>
<dbReference type="PANTHER" id="PTHR11081">
    <property type="entry name" value="FLAP ENDONUCLEASE FAMILY MEMBER"/>
    <property type="match status" value="1"/>
</dbReference>
<reference evidence="4" key="1">
    <citation type="submission" date="2021-06" db="EMBL/GenBank/DDBJ databases">
        <title>Genome Sequence of Mortierella hyaline Strain SCG-10, a Cold-Adapted, Nitrate-Reducing Fungus Isolated from Soil in Minnesota, USA.</title>
        <authorList>
            <person name="Aldossari N."/>
        </authorList>
    </citation>
    <scope>NUCLEOTIDE SEQUENCE</scope>
    <source>
        <strain evidence="4">SCG-10</strain>
    </source>
</reference>
<dbReference type="SUPFAM" id="SSF88723">
    <property type="entry name" value="PIN domain-like"/>
    <property type="match status" value="1"/>
</dbReference>
<feature type="region of interest" description="Disordered" evidence="2">
    <location>
        <begin position="342"/>
        <end position="426"/>
    </location>
</feature>
<feature type="domain" description="Cas12f1-like TNB" evidence="3">
    <location>
        <begin position="1046"/>
        <end position="1110"/>
    </location>
</feature>
<proteinExistence type="predicted"/>
<evidence type="ECO:0000313" key="5">
    <source>
        <dbReference type="Proteomes" id="UP000707451"/>
    </source>
</evidence>
<dbReference type="EMBL" id="JAHRHY010000001">
    <property type="protein sequence ID" value="KAG9072375.1"/>
    <property type="molecule type" value="Genomic_DNA"/>
</dbReference>
<feature type="compositionally biased region" description="Basic and acidic residues" evidence="2">
    <location>
        <begin position="597"/>
        <end position="609"/>
    </location>
</feature>
<accession>A0A9P7Y3P4</accession>
<evidence type="ECO:0000256" key="1">
    <source>
        <dbReference type="ARBA" id="ARBA00023125"/>
    </source>
</evidence>
<evidence type="ECO:0000313" key="4">
    <source>
        <dbReference type="EMBL" id="KAG9072375.1"/>
    </source>
</evidence>
<feature type="region of interest" description="Disordered" evidence="2">
    <location>
        <begin position="284"/>
        <end position="303"/>
    </location>
</feature>
<keyword evidence="1" id="KW-0238">DNA-binding</keyword>
<gene>
    <name evidence="4" type="ORF">KI688_000145</name>
</gene>
<keyword evidence="5" id="KW-1185">Reference proteome</keyword>
<feature type="region of interest" description="Disordered" evidence="2">
    <location>
        <begin position="586"/>
        <end position="609"/>
    </location>
</feature>